<gene>
    <name evidence="1" type="ORF">HMI49_15730</name>
</gene>
<reference evidence="1 2" key="1">
    <citation type="submission" date="2020-05" db="EMBL/GenBank/DDBJ databases">
        <authorList>
            <person name="Whitworth D."/>
        </authorList>
    </citation>
    <scope>NUCLEOTIDE SEQUENCE [LARGE SCALE GENOMIC DNA]</scope>
    <source>
        <strain evidence="1 2">AB043B</strain>
    </source>
</reference>
<evidence type="ECO:0000313" key="2">
    <source>
        <dbReference type="Proteomes" id="UP000563426"/>
    </source>
</evidence>
<keyword evidence="2" id="KW-1185">Reference proteome</keyword>
<organism evidence="1 2">
    <name type="scientific">Corallococcus exercitus</name>
    <dbReference type="NCBI Taxonomy" id="2316736"/>
    <lineage>
        <taxon>Bacteria</taxon>
        <taxon>Pseudomonadati</taxon>
        <taxon>Myxococcota</taxon>
        <taxon>Myxococcia</taxon>
        <taxon>Myxococcales</taxon>
        <taxon>Cystobacterineae</taxon>
        <taxon>Myxococcaceae</taxon>
        <taxon>Corallococcus</taxon>
    </lineage>
</organism>
<accession>A0A7Y4KJV3</accession>
<dbReference type="AlphaFoldDB" id="A0A7Y4KJV3"/>
<dbReference type="EMBL" id="JABFJV010000078">
    <property type="protein sequence ID" value="NOK34650.1"/>
    <property type="molecule type" value="Genomic_DNA"/>
</dbReference>
<proteinExistence type="predicted"/>
<name>A0A7Y4KJV3_9BACT</name>
<dbReference type="RefSeq" id="WP_171435683.1">
    <property type="nucleotide sequence ID" value="NZ_JABFJV010000078.1"/>
</dbReference>
<comment type="caution">
    <text evidence="1">The sequence shown here is derived from an EMBL/GenBank/DDBJ whole genome shotgun (WGS) entry which is preliminary data.</text>
</comment>
<dbReference type="Proteomes" id="UP000563426">
    <property type="component" value="Unassembled WGS sequence"/>
</dbReference>
<evidence type="ECO:0000313" key="1">
    <source>
        <dbReference type="EMBL" id="NOK34650.1"/>
    </source>
</evidence>
<sequence length="140" mass="15349">MLDLDAAGGLNDERAEDLRMHLEAWVLPTLLGYQRAARALLDYLKAPERKRYIKGESGPARVLGARVSVDWFRLGQPMPSQFKAVDRLGFCERILLEASPGWSGAGTGTLFTRAGKGSCSIVWRADDGQTPAVLSAHYSE</sequence>
<protein>
    <submittedName>
        <fullName evidence="1">Uncharacterized protein</fullName>
    </submittedName>
</protein>